<dbReference type="Gene3D" id="2.70.98.10">
    <property type="match status" value="1"/>
</dbReference>
<dbReference type="FunFam" id="2.60.40.10:FF:000680">
    <property type="entry name" value="Beta-galactosidase"/>
    <property type="match status" value="1"/>
</dbReference>
<sequence length="1051" mass="119480">MNKINITLLGVLLALFCQAQQQPEWNDLSVLHVNREPSRTYFYAFENRELALKNNKEESAFFASLNGTWKFHWAATPALRPADFYKNGYDTGNWDEIDVPSNWELRGYGVPFYVSAGYGFKIDQPHIDPSNNPVGSYKRTFIIPENWNGRETFIHFGGVSSAFYVWVNGEKVGYSQDSKTPSEFNITGFVHPGENELAVEVYRWCDGSYIEDQDFWRFSGIQRDVFLYSQPAVRIQDFEVTTNLDKQYKNAALQMEIELAGLVSKTKYEVQASLFSPEGDEVFSKTISSNDGGLENSTVQFEQLIEKPLKWSAETPHLYQLIIELKVSGKTVQVVNYPIGFRKVEIQHAQLLVNGTPVYLKGVNRHEHDPVNGHVVTEESMIQDLTLMKKNNINSVRTSHYPNDPKWYELCDKYGMYVVDEANIESHGIGYDPDKALANRPEWENAFIDRTERMFERDKNHPSVIIWSLGNESGSGCNFQATYRWLKERDKSKRPIHSEDAGKDDYTDIYCPMYKQIDELIKHVLSKPRRPMILCEYAHAMGNSVGGLKEYWDVIEKYPSLQGGHIWDWVDQGILKKDEQGREFWAYGGDFGPKGTPSTGNFCMNGLVTADRIPNPHLSEVKKVYQNIGFQLVDYSTGQVKVENKYAFINLNNFKFVWKIEANGVEIATGNFYAADVPAGSSSIEKVDLPVINATPGTEYFLNLYAKVIQNDGLVKAGDILAAEQIELPFKTPGKIIPELNPVKLDESDEMLRVAGNGFDIRFDKKSGYLNSYSLTGQKVLTADLKPNFWRALTDNDFGGGYVPKYCAPWREAGKNATLQSFEITAQDDNYCQVSTTHSVSVGESELRIVYDIYGSGDVLISYDFYAGNDSLPIIPRIGLTTTLDKSFDNVKWFGRGPQESYEDRKTSAFVGLYSGTVWEQYYPYNRPQENGNKTDVRWMALTNADGIGLVAFGEPFISTSVFNFPNEDLDSGSDKKEQRHLSDITKKEMVTWNIDFRQMGVGGDTSWGKRALPHPQYMLPAKNYSFKFRLSPINWDADSVAKKQQQVFSR</sequence>
<dbReference type="EC" id="3.2.1.23" evidence="5 10"/>
<evidence type="ECO:0000256" key="7">
    <source>
        <dbReference type="ARBA" id="ARBA00022837"/>
    </source>
</evidence>
<dbReference type="PROSITE" id="PS00608">
    <property type="entry name" value="GLYCOSYL_HYDROL_F2_2"/>
    <property type="match status" value="1"/>
</dbReference>
<dbReference type="GO" id="GO:0005990">
    <property type="term" value="P:lactose catabolic process"/>
    <property type="evidence" value="ECO:0007669"/>
    <property type="project" value="TreeGrafter"/>
</dbReference>
<accession>A0A1M5F9K9</accession>
<keyword evidence="11" id="KW-0732">Signal</keyword>
<gene>
    <name evidence="13" type="ORF">SAMN05444274_11177</name>
</gene>
<dbReference type="Pfam" id="PF00703">
    <property type="entry name" value="Glyco_hydro_2"/>
    <property type="match status" value="1"/>
</dbReference>
<dbReference type="SUPFAM" id="SSF49303">
    <property type="entry name" value="beta-Galactosidase/glucuronidase domain"/>
    <property type="match status" value="2"/>
</dbReference>
<evidence type="ECO:0000256" key="9">
    <source>
        <dbReference type="ARBA" id="ARBA00032230"/>
    </source>
</evidence>
<dbReference type="SUPFAM" id="SSF74650">
    <property type="entry name" value="Galactose mutarotase-like"/>
    <property type="match status" value="1"/>
</dbReference>
<dbReference type="FunFam" id="3.20.20.80:FF:000121">
    <property type="entry name" value="Beta-galactosidase"/>
    <property type="match status" value="1"/>
</dbReference>
<feature type="domain" description="Beta galactosidase small chain/" evidence="12">
    <location>
        <begin position="753"/>
        <end position="1032"/>
    </location>
</feature>
<dbReference type="OrthoDB" id="9801077at2"/>
<dbReference type="SUPFAM" id="SSF51445">
    <property type="entry name" value="(Trans)glycosidases"/>
    <property type="match status" value="1"/>
</dbReference>
<proteinExistence type="inferred from homology"/>
<dbReference type="Gene3D" id="2.60.40.10">
    <property type="entry name" value="Immunoglobulins"/>
    <property type="match status" value="2"/>
</dbReference>
<dbReference type="PRINTS" id="PR00132">
    <property type="entry name" value="GLHYDRLASE2"/>
</dbReference>
<dbReference type="PANTHER" id="PTHR46323">
    <property type="entry name" value="BETA-GALACTOSIDASE"/>
    <property type="match status" value="1"/>
</dbReference>
<dbReference type="GO" id="GO:0009341">
    <property type="term" value="C:beta-galactosidase complex"/>
    <property type="evidence" value="ECO:0007669"/>
    <property type="project" value="InterPro"/>
</dbReference>
<dbReference type="InterPro" id="IPR013783">
    <property type="entry name" value="Ig-like_fold"/>
</dbReference>
<feature type="signal peptide" evidence="11">
    <location>
        <begin position="1"/>
        <end position="19"/>
    </location>
</feature>
<evidence type="ECO:0000256" key="2">
    <source>
        <dbReference type="ARBA" id="ARBA00001913"/>
    </source>
</evidence>
<dbReference type="EMBL" id="FQUM01000011">
    <property type="protein sequence ID" value="SHF88207.1"/>
    <property type="molecule type" value="Genomic_DNA"/>
</dbReference>
<evidence type="ECO:0000256" key="11">
    <source>
        <dbReference type="SAM" id="SignalP"/>
    </source>
</evidence>
<dbReference type="Pfam" id="PF16353">
    <property type="entry name" value="LacZ_4"/>
    <property type="match status" value="1"/>
</dbReference>
<keyword evidence="8 10" id="KW-0326">Glycosidase</keyword>
<evidence type="ECO:0000256" key="1">
    <source>
        <dbReference type="ARBA" id="ARBA00001412"/>
    </source>
</evidence>
<dbReference type="PROSITE" id="PS00719">
    <property type="entry name" value="GLYCOSYL_HYDROL_F2_1"/>
    <property type="match status" value="1"/>
</dbReference>
<dbReference type="AlphaFoldDB" id="A0A1M5F9K9"/>
<dbReference type="Gene3D" id="2.60.120.260">
    <property type="entry name" value="Galactose-binding domain-like"/>
    <property type="match status" value="1"/>
</dbReference>
<dbReference type="Proteomes" id="UP000184164">
    <property type="component" value="Unassembled WGS sequence"/>
</dbReference>
<dbReference type="InterPro" id="IPR023230">
    <property type="entry name" value="Glyco_hydro_2_CS"/>
</dbReference>
<dbReference type="SMART" id="SM01038">
    <property type="entry name" value="Bgal_small_N"/>
    <property type="match status" value="1"/>
</dbReference>
<feature type="chain" id="PRO_5012364062" description="Beta-galactosidase" evidence="11">
    <location>
        <begin position="20"/>
        <end position="1051"/>
    </location>
</feature>
<comment type="similarity">
    <text evidence="3 10">Belongs to the glycosyl hydrolase 2 family.</text>
</comment>
<evidence type="ECO:0000256" key="10">
    <source>
        <dbReference type="RuleBase" id="RU361154"/>
    </source>
</evidence>
<dbReference type="InterPro" id="IPR004199">
    <property type="entry name" value="B-gal_small/dom_5"/>
</dbReference>
<comment type="catalytic activity">
    <reaction evidence="1 10">
        <text>Hydrolysis of terminal non-reducing beta-D-galactose residues in beta-D-galactosides.</text>
        <dbReference type="EC" id="3.2.1.23"/>
    </reaction>
</comment>
<dbReference type="Pfam" id="PF02837">
    <property type="entry name" value="Glyco_hydro_2_N"/>
    <property type="match status" value="1"/>
</dbReference>
<evidence type="ECO:0000313" key="14">
    <source>
        <dbReference type="Proteomes" id="UP000184164"/>
    </source>
</evidence>
<evidence type="ECO:0000256" key="4">
    <source>
        <dbReference type="ARBA" id="ARBA00011245"/>
    </source>
</evidence>
<dbReference type="InterPro" id="IPR036156">
    <property type="entry name" value="Beta-gal/glucu_dom_sf"/>
</dbReference>
<evidence type="ECO:0000259" key="12">
    <source>
        <dbReference type="SMART" id="SM01038"/>
    </source>
</evidence>
<reference evidence="13 14" key="1">
    <citation type="submission" date="2016-11" db="EMBL/GenBank/DDBJ databases">
        <authorList>
            <person name="Jaros S."/>
            <person name="Januszkiewicz K."/>
            <person name="Wedrychowicz H."/>
        </authorList>
    </citation>
    <scope>NUCLEOTIDE SEQUENCE [LARGE SCALE GENOMIC DNA]</scope>
    <source>
        <strain evidence="13 14">DSM 26910</strain>
    </source>
</reference>
<dbReference type="InterPro" id="IPR008979">
    <property type="entry name" value="Galactose-bd-like_sf"/>
</dbReference>
<dbReference type="InterPro" id="IPR023232">
    <property type="entry name" value="Glyco_hydro_2_AS"/>
</dbReference>
<evidence type="ECO:0000313" key="13">
    <source>
        <dbReference type="EMBL" id="SHF88207.1"/>
    </source>
</evidence>
<dbReference type="InterPro" id="IPR014718">
    <property type="entry name" value="GH-type_carb-bd"/>
</dbReference>
<dbReference type="InterPro" id="IPR006101">
    <property type="entry name" value="Glyco_hydro_2"/>
</dbReference>
<organism evidence="13 14">
    <name type="scientific">Mariniphaga anaerophila</name>
    <dbReference type="NCBI Taxonomy" id="1484053"/>
    <lineage>
        <taxon>Bacteria</taxon>
        <taxon>Pseudomonadati</taxon>
        <taxon>Bacteroidota</taxon>
        <taxon>Bacteroidia</taxon>
        <taxon>Marinilabiliales</taxon>
        <taxon>Prolixibacteraceae</taxon>
        <taxon>Mariniphaga</taxon>
    </lineage>
</organism>
<dbReference type="Pfam" id="PF02836">
    <property type="entry name" value="Glyco_hydro_2_C"/>
    <property type="match status" value="1"/>
</dbReference>
<dbReference type="InterPro" id="IPR050347">
    <property type="entry name" value="Bact_Beta-galactosidase"/>
</dbReference>
<dbReference type="InterPro" id="IPR006103">
    <property type="entry name" value="Glyco_hydro_2_cat"/>
</dbReference>
<comment type="subunit">
    <text evidence="4">Monomer.</text>
</comment>
<dbReference type="PANTHER" id="PTHR46323:SF2">
    <property type="entry name" value="BETA-GALACTOSIDASE"/>
    <property type="match status" value="1"/>
</dbReference>
<dbReference type="InterPro" id="IPR006104">
    <property type="entry name" value="Glyco_hydro_2_N"/>
</dbReference>
<evidence type="ECO:0000256" key="8">
    <source>
        <dbReference type="ARBA" id="ARBA00023295"/>
    </source>
</evidence>
<dbReference type="InterPro" id="IPR011013">
    <property type="entry name" value="Gal_mutarotase_sf_dom"/>
</dbReference>
<dbReference type="Gene3D" id="3.20.20.80">
    <property type="entry name" value="Glycosidases"/>
    <property type="match status" value="1"/>
</dbReference>
<dbReference type="InterPro" id="IPR017853">
    <property type="entry name" value="GH"/>
</dbReference>
<name>A0A1M5F9K9_9BACT</name>
<dbReference type="Pfam" id="PF02929">
    <property type="entry name" value="Bgal_small_N"/>
    <property type="match status" value="1"/>
</dbReference>
<keyword evidence="14" id="KW-1185">Reference proteome</keyword>
<dbReference type="InterPro" id="IPR006102">
    <property type="entry name" value="Ig-like_GH2"/>
</dbReference>
<dbReference type="InterPro" id="IPR032312">
    <property type="entry name" value="LacZ_4"/>
</dbReference>
<evidence type="ECO:0000256" key="6">
    <source>
        <dbReference type="ARBA" id="ARBA00022801"/>
    </source>
</evidence>
<dbReference type="STRING" id="1484053.SAMN05444274_11177"/>
<dbReference type="RefSeq" id="WP_073003251.1">
    <property type="nucleotide sequence ID" value="NZ_FQUM01000011.1"/>
</dbReference>
<evidence type="ECO:0000256" key="3">
    <source>
        <dbReference type="ARBA" id="ARBA00007401"/>
    </source>
</evidence>
<keyword evidence="7" id="KW-0106">Calcium</keyword>
<protein>
    <recommendedName>
        <fullName evidence="5 10">Beta-galactosidase</fullName>
        <ecNumber evidence="5 10">3.2.1.23</ecNumber>
    </recommendedName>
    <alternativeName>
        <fullName evidence="9 10">Lactase</fullName>
    </alternativeName>
</protein>
<dbReference type="GO" id="GO:0030246">
    <property type="term" value="F:carbohydrate binding"/>
    <property type="evidence" value="ECO:0007669"/>
    <property type="project" value="InterPro"/>
</dbReference>
<dbReference type="SUPFAM" id="SSF49785">
    <property type="entry name" value="Galactose-binding domain-like"/>
    <property type="match status" value="1"/>
</dbReference>
<keyword evidence="6 10" id="KW-0378">Hydrolase</keyword>
<comment type="cofactor">
    <cofactor evidence="2">
        <name>Ca(2+)</name>
        <dbReference type="ChEBI" id="CHEBI:29108"/>
    </cofactor>
</comment>
<dbReference type="GO" id="GO:0004565">
    <property type="term" value="F:beta-galactosidase activity"/>
    <property type="evidence" value="ECO:0007669"/>
    <property type="project" value="UniProtKB-EC"/>
</dbReference>
<evidence type="ECO:0000256" key="5">
    <source>
        <dbReference type="ARBA" id="ARBA00012756"/>
    </source>
</evidence>